<feature type="site" description="Cleavage; by autolysis" evidence="3">
    <location>
        <begin position="219"/>
        <end position="220"/>
    </location>
</feature>
<sequence>MSSPASSNGAIMPRIIIHGGAGNITRSNLPPASWHAYRNSLLDVLQSASHILSRPGATALDVATHAVALLEDNPLFNAGKGAVFTRAGTNELEASVMVSNGYRKRGVGCMMLRRVKNPIKLAREMLVRGEEEGGGGGQGHCQLSGECLEELAREWGVEMVEPGYFWTRKRWEQHLKGLRERGAEASSIHGPAVDQIPPVPVDILSDDPSWDGKEYLPQGTVGAVVLDSFGTVCVATSTGGMTNKLPGRIGDTPTLGTGFWAEEWFEELAPASPAIEMRYAATARQTSGSAARVFPLSDLQAALSECLSLGRTTTPYTPLPAKPTIHTEKKKPAKPHRIHHAVAMSGTGNGDSFLKTAACRTAAAMSRFSSPNLSLASSVNRVAGSGGELQLSAGDHWGLTGEGEGGIIGIELVGTDGKLVSDFNCGGMFRAWVDEKGRERCMVFEEEY</sequence>
<evidence type="ECO:0000256" key="3">
    <source>
        <dbReference type="PIRSR" id="PIRSR600246-3"/>
    </source>
</evidence>
<dbReference type="GeneID" id="19904640"/>
<evidence type="ECO:0000313" key="4">
    <source>
        <dbReference type="EMBL" id="EON68180.1"/>
    </source>
</evidence>
<dbReference type="Gene3D" id="3.60.20.30">
    <property type="entry name" value="(Glycosyl)asparaginase"/>
    <property type="match status" value="1"/>
</dbReference>
<feature type="binding site" evidence="2">
    <location>
        <begin position="248"/>
        <end position="251"/>
    </location>
    <ligand>
        <name>substrate</name>
    </ligand>
</feature>
<dbReference type="PANTHER" id="PTHR10188">
    <property type="entry name" value="L-ASPARAGINASE"/>
    <property type="match status" value="1"/>
</dbReference>
<reference evidence="5" key="1">
    <citation type="submission" date="2012-06" db="EMBL/GenBank/DDBJ databases">
        <title>The genome sequence of Coniosporium apollinis CBS 100218.</title>
        <authorList>
            <consortium name="The Broad Institute Genome Sequencing Platform"/>
            <person name="Cuomo C."/>
            <person name="Gorbushina A."/>
            <person name="Noack S."/>
            <person name="Walker B."/>
            <person name="Young S.K."/>
            <person name="Zeng Q."/>
            <person name="Gargeya S."/>
            <person name="Fitzgerald M."/>
            <person name="Haas B."/>
            <person name="Abouelleil A."/>
            <person name="Alvarado L."/>
            <person name="Arachchi H.M."/>
            <person name="Berlin A.M."/>
            <person name="Chapman S.B."/>
            <person name="Goldberg J."/>
            <person name="Griggs A."/>
            <person name="Gujja S."/>
            <person name="Hansen M."/>
            <person name="Howarth C."/>
            <person name="Imamovic A."/>
            <person name="Larimer J."/>
            <person name="McCowan C."/>
            <person name="Montmayeur A."/>
            <person name="Murphy C."/>
            <person name="Neiman D."/>
            <person name="Pearson M."/>
            <person name="Priest M."/>
            <person name="Roberts A."/>
            <person name="Saif S."/>
            <person name="Shea T."/>
            <person name="Sisk P."/>
            <person name="Sykes S."/>
            <person name="Wortman J."/>
            <person name="Nusbaum C."/>
            <person name="Birren B."/>
        </authorList>
    </citation>
    <scope>NUCLEOTIDE SEQUENCE [LARGE SCALE GENOMIC DNA]</scope>
    <source>
        <strain evidence="5">CBS 100218</strain>
    </source>
</reference>
<dbReference type="GO" id="GO:0005737">
    <property type="term" value="C:cytoplasm"/>
    <property type="evidence" value="ECO:0007669"/>
    <property type="project" value="TreeGrafter"/>
</dbReference>
<dbReference type="SUPFAM" id="SSF56235">
    <property type="entry name" value="N-terminal nucleophile aminohydrolases (Ntn hydrolases)"/>
    <property type="match status" value="1"/>
</dbReference>
<dbReference type="RefSeq" id="XP_007783497.1">
    <property type="nucleotide sequence ID" value="XM_007785307.1"/>
</dbReference>
<evidence type="ECO:0000256" key="1">
    <source>
        <dbReference type="PIRSR" id="PIRSR600246-1"/>
    </source>
</evidence>
<dbReference type="GO" id="GO:0016787">
    <property type="term" value="F:hydrolase activity"/>
    <property type="evidence" value="ECO:0007669"/>
    <property type="project" value="InterPro"/>
</dbReference>
<gene>
    <name evidence="4" type="ORF">W97_07329</name>
</gene>
<evidence type="ECO:0008006" key="6">
    <source>
        <dbReference type="Google" id="ProtNLM"/>
    </source>
</evidence>
<organism evidence="4 5">
    <name type="scientific">Coniosporium apollinis (strain CBS 100218)</name>
    <name type="common">Rock-inhabiting black yeast</name>
    <dbReference type="NCBI Taxonomy" id="1168221"/>
    <lineage>
        <taxon>Eukaryota</taxon>
        <taxon>Fungi</taxon>
        <taxon>Dikarya</taxon>
        <taxon>Ascomycota</taxon>
        <taxon>Pezizomycotina</taxon>
        <taxon>Dothideomycetes</taxon>
        <taxon>Dothideomycetes incertae sedis</taxon>
        <taxon>Coniosporium</taxon>
    </lineage>
</organism>
<feature type="binding site" evidence="2">
    <location>
        <begin position="347"/>
        <end position="350"/>
    </location>
    <ligand>
        <name>substrate</name>
    </ligand>
</feature>
<dbReference type="OMA" id="VCLDRWG"/>
<dbReference type="InterPro" id="IPR000246">
    <property type="entry name" value="Peptidase_T2"/>
</dbReference>
<dbReference type="STRING" id="1168221.R7Z1W6"/>
<evidence type="ECO:0000313" key="5">
    <source>
        <dbReference type="Proteomes" id="UP000016924"/>
    </source>
</evidence>
<dbReference type="Pfam" id="PF01112">
    <property type="entry name" value="Asparaginase_2"/>
    <property type="match status" value="1"/>
</dbReference>
<dbReference type="AlphaFoldDB" id="R7Z1W6"/>
<name>R7Z1W6_CONA1</name>
<proteinExistence type="predicted"/>
<accession>R7Z1W6</accession>
<dbReference type="EMBL" id="JH767593">
    <property type="protein sequence ID" value="EON68180.1"/>
    <property type="molecule type" value="Genomic_DNA"/>
</dbReference>
<dbReference type="Proteomes" id="UP000016924">
    <property type="component" value="Unassembled WGS sequence"/>
</dbReference>
<dbReference type="PANTHER" id="PTHR10188:SF43">
    <property type="entry name" value="ASPARAGINASE (EUROFUNG)"/>
    <property type="match status" value="1"/>
</dbReference>
<keyword evidence="5" id="KW-1185">Reference proteome</keyword>
<evidence type="ECO:0000256" key="2">
    <source>
        <dbReference type="PIRSR" id="PIRSR600246-2"/>
    </source>
</evidence>
<feature type="active site" description="Nucleophile" evidence="1">
    <location>
        <position position="220"/>
    </location>
</feature>
<dbReference type="CDD" id="cd04701">
    <property type="entry name" value="Asparaginase_2"/>
    <property type="match status" value="1"/>
</dbReference>
<dbReference type="InterPro" id="IPR029055">
    <property type="entry name" value="Ntn_hydrolases_N"/>
</dbReference>
<dbReference type="OrthoDB" id="2262349at2759"/>
<protein>
    <recommendedName>
        <fullName evidence="6">L-asparaginase</fullName>
    </recommendedName>
</protein>
<dbReference type="HOGENOM" id="CLU_021603_1_0_1"/>
<dbReference type="eggNOG" id="KOG1592">
    <property type="taxonomic scope" value="Eukaryota"/>
</dbReference>